<keyword evidence="5" id="KW-0808">Transferase</keyword>
<comment type="catalytic activity">
    <reaction evidence="1">
        <text>S-ubiquitinyl-[E2 ubiquitin-conjugating enzyme]-L-cysteine + [acceptor protein]-L-lysine = [E2 ubiquitin-conjugating enzyme]-L-cysteine + N(6)-ubiquitinyl-[acceptor protein]-L-lysine.</text>
        <dbReference type="EC" id="2.3.2.27"/>
    </reaction>
</comment>
<evidence type="ECO:0000256" key="7">
    <source>
        <dbReference type="ARBA" id="ARBA00022786"/>
    </source>
</evidence>
<name>A0A1U7LI55_NEOID</name>
<feature type="chain" id="PRO_5013318842" description="RING-type E3 ubiquitin transferase" evidence="11">
    <location>
        <begin position="26"/>
        <end position="398"/>
    </location>
</feature>
<dbReference type="Pfam" id="PF11145">
    <property type="entry name" value="DUF2921"/>
    <property type="match status" value="1"/>
</dbReference>
<comment type="subcellular location">
    <subcellularLocation>
        <location evidence="2">Endomembrane system</location>
        <topology evidence="2">Multi-pass membrane protein</topology>
    </subcellularLocation>
</comment>
<sequence length="398" mass="44915">MNLSRRDRTILFLIVALFILTPDRSSLNSGWLSDGGLEWELEQRNALFNSSFKHPGNFTGVDFELPEQVSRLVDMLNDGPGPRFSNISSTGKLKWNRLDLENVAHEENDTYPSLITAEAGLLNLFLSSRGEEEEIKQLKVSSPKHVTDFRQELQSQIMGRDHPMKFRYSEYTFRVLGWLCCPVHHASSHCKHLWRLTLLRYPGFAALPLLLPTNALFELSKDLILKVLNETIHEHEEQGMTSPSALDLGAHSSSCEWLLFLQCNTVNLSTEEIKTIESQLRQPSGVPHPPIPKIPSSAILFSPDCGSALSWSAGETIKIEKYYDQARSIAHLTSIITLCQIWVLISQMQRTNSPSSLSKLSIMTILLQTFIDGYLCIIALSLAIFVRKHLEAFIALKI</sequence>
<keyword evidence="6 10" id="KW-0812">Transmembrane</keyword>
<protein>
    <recommendedName>
        <fullName evidence="4">RING-type E3 ubiquitin transferase</fullName>
        <ecNumber evidence="4">2.3.2.27</ecNumber>
    </recommendedName>
</protein>
<dbReference type="EMBL" id="LXFE01003476">
    <property type="protein sequence ID" value="OLL22324.1"/>
    <property type="molecule type" value="Genomic_DNA"/>
</dbReference>
<keyword evidence="13" id="KW-0436">Ligase</keyword>
<accession>A0A1U7LI55</accession>
<keyword evidence="14" id="KW-1185">Reference proteome</keyword>
<keyword evidence="7" id="KW-0833">Ubl conjugation pathway</keyword>
<evidence type="ECO:0000259" key="12">
    <source>
        <dbReference type="Pfam" id="PF11145"/>
    </source>
</evidence>
<comment type="pathway">
    <text evidence="3">Protein modification; protein ubiquitination.</text>
</comment>
<keyword evidence="8 10" id="KW-1133">Transmembrane helix</keyword>
<organism evidence="13 14">
    <name type="scientific">Neolecta irregularis (strain DAH-3)</name>
    <dbReference type="NCBI Taxonomy" id="1198029"/>
    <lineage>
        <taxon>Eukaryota</taxon>
        <taxon>Fungi</taxon>
        <taxon>Dikarya</taxon>
        <taxon>Ascomycota</taxon>
        <taxon>Taphrinomycotina</taxon>
        <taxon>Neolectales</taxon>
        <taxon>Neolectaceae</taxon>
        <taxon>Neolecta</taxon>
    </lineage>
</organism>
<feature type="domain" description="SWEET-like" evidence="12">
    <location>
        <begin position="319"/>
        <end position="393"/>
    </location>
</feature>
<evidence type="ECO:0000256" key="10">
    <source>
        <dbReference type="SAM" id="Phobius"/>
    </source>
</evidence>
<evidence type="ECO:0000313" key="14">
    <source>
        <dbReference type="Proteomes" id="UP000186594"/>
    </source>
</evidence>
<dbReference type="OrthoDB" id="9984778at2759"/>
<dbReference type="AlphaFoldDB" id="A0A1U7LI55"/>
<dbReference type="Proteomes" id="UP000186594">
    <property type="component" value="Unassembled WGS sequence"/>
</dbReference>
<feature type="signal peptide" evidence="11">
    <location>
        <begin position="1"/>
        <end position="25"/>
    </location>
</feature>
<comment type="caution">
    <text evidence="13">The sequence shown here is derived from an EMBL/GenBank/DDBJ whole genome shotgun (WGS) entry which is preliminary data.</text>
</comment>
<dbReference type="GO" id="GO:0061630">
    <property type="term" value="F:ubiquitin protein ligase activity"/>
    <property type="evidence" value="ECO:0007669"/>
    <property type="project" value="UniProtKB-EC"/>
</dbReference>
<evidence type="ECO:0000256" key="11">
    <source>
        <dbReference type="SAM" id="SignalP"/>
    </source>
</evidence>
<evidence type="ECO:0000256" key="5">
    <source>
        <dbReference type="ARBA" id="ARBA00022679"/>
    </source>
</evidence>
<evidence type="ECO:0000256" key="8">
    <source>
        <dbReference type="ARBA" id="ARBA00022989"/>
    </source>
</evidence>
<dbReference type="STRING" id="1198029.A0A1U7LI55"/>
<reference evidence="13 14" key="1">
    <citation type="submission" date="2016-04" db="EMBL/GenBank/DDBJ databases">
        <title>Evolutionary innovation and constraint leading to complex multicellularity in the Ascomycota.</title>
        <authorList>
            <person name="Cisse O."/>
            <person name="Nguyen A."/>
            <person name="Hewitt D.A."/>
            <person name="Jedd G."/>
            <person name="Stajich J.E."/>
        </authorList>
    </citation>
    <scope>NUCLEOTIDE SEQUENCE [LARGE SCALE GENOMIC DNA]</scope>
    <source>
        <strain evidence="13 14">DAH-3</strain>
    </source>
</reference>
<evidence type="ECO:0000256" key="9">
    <source>
        <dbReference type="ARBA" id="ARBA00023136"/>
    </source>
</evidence>
<dbReference type="GO" id="GO:0012505">
    <property type="term" value="C:endomembrane system"/>
    <property type="evidence" value="ECO:0007669"/>
    <property type="project" value="UniProtKB-SubCell"/>
</dbReference>
<evidence type="ECO:0000256" key="2">
    <source>
        <dbReference type="ARBA" id="ARBA00004127"/>
    </source>
</evidence>
<feature type="transmembrane region" description="Helical" evidence="10">
    <location>
        <begin position="328"/>
        <end position="345"/>
    </location>
</feature>
<evidence type="ECO:0000256" key="6">
    <source>
        <dbReference type="ARBA" id="ARBA00022692"/>
    </source>
</evidence>
<dbReference type="EC" id="2.3.2.27" evidence="4"/>
<evidence type="ECO:0000256" key="4">
    <source>
        <dbReference type="ARBA" id="ARBA00012483"/>
    </source>
</evidence>
<evidence type="ECO:0000256" key="3">
    <source>
        <dbReference type="ARBA" id="ARBA00004906"/>
    </source>
</evidence>
<evidence type="ECO:0000313" key="13">
    <source>
        <dbReference type="EMBL" id="OLL22324.1"/>
    </source>
</evidence>
<feature type="transmembrane region" description="Helical" evidence="10">
    <location>
        <begin position="365"/>
        <end position="386"/>
    </location>
</feature>
<keyword evidence="11" id="KW-0732">Signal</keyword>
<proteinExistence type="predicted"/>
<dbReference type="GO" id="GO:0016874">
    <property type="term" value="F:ligase activity"/>
    <property type="evidence" value="ECO:0007669"/>
    <property type="project" value="UniProtKB-KW"/>
</dbReference>
<dbReference type="InterPro" id="IPR021319">
    <property type="entry name" value="DUF2921"/>
</dbReference>
<keyword evidence="9 10" id="KW-0472">Membrane</keyword>
<gene>
    <name evidence="13" type="ORF">NEOLI_003869</name>
</gene>
<evidence type="ECO:0000256" key="1">
    <source>
        <dbReference type="ARBA" id="ARBA00000900"/>
    </source>
</evidence>